<protein>
    <submittedName>
        <fullName evidence="11">Binding-protein-dependent transport systems inner membrane component</fullName>
    </submittedName>
</protein>
<feature type="transmembrane region" description="Helical" evidence="9">
    <location>
        <begin position="73"/>
        <end position="95"/>
    </location>
</feature>
<dbReference type="GO" id="GO:0055085">
    <property type="term" value="P:transmembrane transport"/>
    <property type="evidence" value="ECO:0007669"/>
    <property type="project" value="InterPro"/>
</dbReference>
<organism evidence="11 12">
    <name type="scientific">Pseudothermotoga thermarum DSM 5069</name>
    <dbReference type="NCBI Taxonomy" id="688269"/>
    <lineage>
        <taxon>Bacteria</taxon>
        <taxon>Thermotogati</taxon>
        <taxon>Thermotogota</taxon>
        <taxon>Thermotogae</taxon>
        <taxon>Thermotogales</taxon>
        <taxon>Thermotogaceae</taxon>
        <taxon>Pseudothermotoga</taxon>
    </lineage>
</organism>
<evidence type="ECO:0000259" key="10">
    <source>
        <dbReference type="PROSITE" id="PS50928"/>
    </source>
</evidence>
<evidence type="ECO:0000256" key="4">
    <source>
        <dbReference type="ARBA" id="ARBA00022475"/>
    </source>
</evidence>
<name>F7YXJ2_9THEM</name>
<keyword evidence="5" id="KW-0592">Phosphate transport</keyword>
<evidence type="ECO:0000256" key="3">
    <source>
        <dbReference type="ARBA" id="ARBA00022448"/>
    </source>
</evidence>
<evidence type="ECO:0000313" key="11">
    <source>
        <dbReference type="EMBL" id="AEH50633.1"/>
    </source>
</evidence>
<comment type="similarity">
    <text evidence="2">Belongs to the binding-protein-dependent transport system permease family. CysTW subfamily.</text>
</comment>
<keyword evidence="7 9" id="KW-1133">Transmembrane helix</keyword>
<dbReference type="GO" id="GO:0005886">
    <property type="term" value="C:plasma membrane"/>
    <property type="evidence" value="ECO:0007669"/>
    <property type="project" value="UniProtKB-SubCell"/>
</dbReference>
<keyword evidence="8 9" id="KW-0472">Membrane</keyword>
<dbReference type="Pfam" id="PF00528">
    <property type="entry name" value="BPD_transp_1"/>
    <property type="match status" value="1"/>
</dbReference>
<sequence precursor="true">MMKKVKEILLICISALAAVVAAAFLFGIVSMLFSDSLKAIREIGRGLFTFGWFPVWAEPEFGILTMFLNSLALTSWTCLWVWFVGIGIAIYLHMYANSWERSFILRILEYISGIPSVVLGMFGVLVLAKLFLKFGAWTGQNFLNASIMLFVLTIPMMTSLTFQSLEKVPKEIKEGAISLGASDLSVIVMELRYATPGVVAAMLTVLNRIFGETMIVLMVAGGSNMLVRSLIDPIRPLTAVIGSEMGEAGIGSLHYSALFFIGLFLLSVSLFLTITVNFIMRRSEKMLRG</sequence>
<dbReference type="HOGENOM" id="CLU_033621_1_0_0"/>
<evidence type="ECO:0000256" key="1">
    <source>
        <dbReference type="ARBA" id="ARBA00004651"/>
    </source>
</evidence>
<dbReference type="SUPFAM" id="SSF161098">
    <property type="entry name" value="MetI-like"/>
    <property type="match status" value="1"/>
</dbReference>
<dbReference type="InterPro" id="IPR035906">
    <property type="entry name" value="MetI-like_sf"/>
</dbReference>
<feature type="transmembrane region" description="Helical" evidence="9">
    <location>
        <begin position="255"/>
        <end position="280"/>
    </location>
</feature>
<evidence type="ECO:0000256" key="6">
    <source>
        <dbReference type="ARBA" id="ARBA00022692"/>
    </source>
</evidence>
<feature type="transmembrane region" description="Helical" evidence="9">
    <location>
        <begin position="198"/>
        <end position="220"/>
    </location>
</feature>
<keyword evidence="6 9" id="KW-0812">Transmembrane</keyword>
<evidence type="ECO:0000256" key="2">
    <source>
        <dbReference type="ARBA" id="ARBA00007069"/>
    </source>
</evidence>
<dbReference type="GO" id="GO:0006817">
    <property type="term" value="P:phosphate ion transport"/>
    <property type="evidence" value="ECO:0007669"/>
    <property type="project" value="UniProtKB-KW"/>
</dbReference>
<keyword evidence="3 9" id="KW-0813">Transport</keyword>
<feature type="transmembrane region" description="Helical" evidence="9">
    <location>
        <begin position="142"/>
        <end position="162"/>
    </location>
</feature>
<dbReference type="AlphaFoldDB" id="F7YXJ2"/>
<evidence type="ECO:0000256" key="9">
    <source>
        <dbReference type="RuleBase" id="RU363032"/>
    </source>
</evidence>
<dbReference type="PATRIC" id="fig|688269.3.peg.564"/>
<dbReference type="InterPro" id="IPR000515">
    <property type="entry name" value="MetI-like"/>
</dbReference>
<dbReference type="PANTHER" id="PTHR30425:SF1">
    <property type="entry name" value="PHOSPHATE TRANSPORT SYSTEM PERMEASE PROTEIN PSTC"/>
    <property type="match status" value="1"/>
</dbReference>
<dbReference type="eggNOG" id="COG0573">
    <property type="taxonomic scope" value="Bacteria"/>
</dbReference>
<evidence type="ECO:0000256" key="8">
    <source>
        <dbReference type="ARBA" id="ARBA00023136"/>
    </source>
</evidence>
<reference evidence="11 12" key="1">
    <citation type="submission" date="2010-11" db="EMBL/GenBank/DDBJ databases">
        <title>The complete genome of Thermotoga thermarum DSM 5069.</title>
        <authorList>
            <consortium name="US DOE Joint Genome Institute (JGI-PGF)"/>
            <person name="Lucas S."/>
            <person name="Copeland A."/>
            <person name="Lapidus A."/>
            <person name="Bruce D."/>
            <person name="Goodwin L."/>
            <person name="Pitluck S."/>
            <person name="Kyrpides N."/>
            <person name="Mavromatis K."/>
            <person name="Ivanova N."/>
            <person name="Zeytun A."/>
            <person name="Brettin T."/>
            <person name="Detter J.C."/>
            <person name="Tapia R."/>
            <person name="Han C."/>
            <person name="Land M."/>
            <person name="Hauser L."/>
            <person name="Markowitz V."/>
            <person name="Cheng J.-F."/>
            <person name="Hugenholtz P."/>
            <person name="Woyke T."/>
            <person name="Wu D."/>
            <person name="Spring S."/>
            <person name="Schroeder M."/>
            <person name="Brambilla E."/>
            <person name="Klenk H.-P."/>
            <person name="Eisen J.A."/>
        </authorList>
    </citation>
    <scope>NUCLEOTIDE SEQUENCE [LARGE SCALE GENOMIC DNA]</scope>
    <source>
        <strain evidence="11 12">DSM 5069</strain>
    </source>
</reference>
<evidence type="ECO:0000313" key="12">
    <source>
        <dbReference type="Proteomes" id="UP000006804"/>
    </source>
</evidence>
<keyword evidence="12" id="KW-1185">Reference proteome</keyword>
<feature type="transmembrane region" description="Helical" evidence="9">
    <location>
        <begin position="107"/>
        <end position="130"/>
    </location>
</feature>
<dbReference type="CDD" id="cd06261">
    <property type="entry name" value="TM_PBP2"/>
    <property type="match status" value="1"/>
</dbReference>
<keyword evidence="4" id="KW-1003">Cell membrane</keyword>
<dbReference type="Proteomes" id="UP000006804">
    <property type="component" value="Chromosome"/>
</dbReference>
<gene>
    <name evidence="11" type="ORF">Theth_0544</name>
</gene>
<accession>F7YXJ2</accession>
<dbReference type="PROSITE" id="PS50928">
    <property type="entry name" value="ABC_TM1"/>
    <property type="match status" value="1"/>
</dbReference>
<dbReference type="KEGG" id="tta:Theth_0544"/>
<evidence type="ECO:0000256" key="7">
    <source>
        <dbReference type="ARBA" id="ARBA00022989"/>
    </source>
</evidence>
<comment type="subcellular location">
    <subcellularLocation>
        <location evidence="1 9">Cell membrane</location>
        <topology evidence="1 9">Multi-pass membrane protein</topology>
    </subcellularLocation>
</comment>
<feature type="domain" description="ABC transmembrane type-1" evidence="10">
    <location>
        <begin position="67"/>
        <end position="276"/>
    </location>
</feature>
<dbReference type="PANTHER" id="PTHR30425">
    <property type="entry name" value="PHOSPHATE TRANSPORT SYSTEM PERMEASE PROTEIN PST"/>
    <property type="match status" value="1"/>
</dbReference>
<dbReference type="Gene3D" id="1.10.3720.10">
    <property type="entry name" value="MetI-like"/>
    <property type="match status" value="1"/>
</dbReference>
<dbReference type="STRING" id="688269.Theth_0544"/>
<dbReference type="EMBL" id="CP002351">
    <property type="protein sequence ID" value="AEH50633.1"/>
    <property type="molecule type" value="Genomic_DNA"/>
</dbReference>
<dbReference type="InterPro" id="IPR051124">
    <property type="entry name" value="Phosphate_Transport_Permease"/>
</dbReference>
<evidence type="ECO:0000256" key="5">
    <source>
        <dbReference type="ARBA" id="ARBA00022592"/>
    </source>
</evidence>
<proteinExistence type="inferred from homology"/>